<comment type="caution">
    <text evidence="1">The sequence shown here is derived from an EMBL/GenBank/DDBJ whole genome shotgun (WGS) entry which is preliminary data.</text>
</comment>
<reference evidence="1 2" key="1">
    <citation type="journal article" date="2020" name="Cell">
        <title>Large-Scale Comparative Analyses of Tick Genomes Elucidate Their Genetic Diversity and Vector Capacities.</title>
        <authorList>
            <consortium name="Tick Genome and Microbiome Consortium (TIGMIC)"/>
            <person name="Jia N."/>
            <person name="Wang J."/>
            <person name="Shi W."/>
            <person name="Du L."/>
            <person name="Sun Y."/>
            <person name="Zhan W."/>
            <person name="Jiang J.F."/>
            <person name="Wang Q."/>
            <person name="Zhang B."/>
            <person name="Ji P."/>
            <person name="Bell-Sakyi L."/>
            <person name="Cui X.M."/>
            <person name="Yuan T.T."/>
            <person name="Jiang B.G."/>
            <person name="Yang W.F."/>
            <person name="Lam T.T."/>
            <person name="Chang Q.C."/>
            <person name="Ding S.J."/>
            <person name="Wang X.J."/>
            <person name="Zhu J.G."/>
            <person name="Ruan X.D."/>
            <person name="Zhao L."/>
            <person name="Wei J.T."/>
            <person name="Ye R.Z."/>
            <person name="Que T.C."/>
            <person name="Du C.H."/>
            <person name="Zhou Y.H."/>
            <person name="Cheng J.X."/>
            <person name="Dai P.F."/>
            <person name="Guo W.B."/>
            <person name="Han X.H."/>
            <person name="Huang E.J."/>
            <person name="Li L.F."/>
            <person name="Wei W."/>
            <person name="Gao Y.C."/>
            <person name="Liu J.Z."/>
            <person name="Shao H.Z."/>
            <person name="Wang X."/>
            <person name="Wang C.C."/>
            <person name="Yang T.C."/>
            <person name="Huo Q.B."/>
            <person name="Li W."/>
            <person name="Chen H.Y."/>
            <person name="Chen S.E."/>
            <person name="Zhou L.G."/>
            <person name="Ni X.B."/>
            <person name="Tian J.H."/>
            <person name="Sheng Y."/>
            <person name="Liu T."/>
            <person name="Pan Y.S."/>
            <person name="Xia L.Y."/>
            <person name="Li J."/>
            <person name="Zhao F."/>
            <person name="Cao W.C."/>
        </authorList>
    </citation>
    <scope>NUCLEOTIDE SEQUENCE [LARGE SCALE GENOMIC DNA]</scope>
    <source>
        <strain evidence="1">Iper-2018</strain>
    </source>
</reference>
<evidence type="ECO:0000313" key="2">
    <source>
        <dbReference type="Proteomes" id="UP000805193"/>
    </source>
</evidence>
<name>A0AC60QVK6_IXOPE</name>
<accession>A0AC60QVK6</accession>
<evidence type="ECO:0000313" key="1">
    <source>
        <dbReference type="EMBL" id="KAG0443385.1"/>
    </source>
</evidence>
<keyword evidence="2" id="KW-1185">Reference proteome</keyword>
<dbReference type="Proteomes" id="UP000805193">
    <property type="component" value="Unassembled WGS sequence"/>
</dbReference>
<dbReference type="EMBL" id="JABSTQ010003503">
    <property type="protein sequence ID" value="KAG0443385.1"/>
    <property type="molecule type" value="Genomic_DNA"/>
</dbReference>
<gene>
    <name evidence="1" type="ORF">HPB47_014978</name>
</gene>
<protein>
    <submittedName>
        <fullName evidence="1">Uncharacterized protein</fullName>
    </submittedName>
</protein>
<organism evidence="1 2">
    <name type="scientific">Ixodes persulcatus</name>
    <name type="common">Taiga tick</name>
    <dbReference type="NCBI Taxonomy" id="34615"/>
    <lineage>
        <taxon>Eukaryota</taxon>
        <taxon>Metazoa</taxon>
        <taxon>Ecdysozoa</taxon>
        <taxon>Arthropoda</taxon>
        <taxon>Chelicerata</taxon>
        <taxon>Arachnida</taxon>
        <taxon>Acari</taxon>
        <taxon>Parasitiformes</taxon>
        <taxon>Ixodida</taxon>
        <taxon>Ixodoidea</taxon>
        <taxon>Ixodidae</taxon>
        <taxon>Ixodinae</taxon>
        <taxon>Ixodes</taxon>
    </lineage>
</organism>
<proteinExistence type="predicted"/>
<sequence length="591" mass="66645">MQYGIIKPWAFLLQETHGLPNLYQFMGYHCPFIIDRRFGIDDTAPGKAAIYVRTDIPQEQIDTSQWCTQRQELVAVLVRRKQTKVILVSVYRKPGSARLNFGWIQHLCRRYLHVPVLVGGDFNAPHTSWGYATDSGRGRQVYSRFRDSSYVLLNEAHVSTRPLTAPNTPDLTWWQGHGLPRWTAEPDCWGSDHTPIHIHLSHHLVKKQRRMTKVINWTELRTSTTLEGATADSIKLELKQVVHKHTTEQTVNQDQPNPDLHLIRLWDQQSHKETSYIEKIQQLPPRSFSCLTTNKTSRRKARQNPKAHNPNPSSPDHCILYTDAACTQNGGATAFVSRSHPHLDDQKKFATSDASPLLLELQAIYEALLAASKDHSIAQVTIFTDSAQAIRHLKQTKQAMNIVQKIHRLRHHFAGMVVIDWVQGHGPAEGNIAAHEAAKRAAQSEDLQSHTLPMDLVATLLATKTRIRASTRALIPPCTARVPPGLSGLQEVLLRRIRTGCAITPAVLSSWRGDHSRIPPAFPHCPAPADQVDVRHLIWTCPGIRADREHYVLQAGIRWDDPEAYKTWTTNNACARSILDFAHTAGLPAFL</sequence>